<gene>
    <name evidence="2" type="ORF">GDO81_011905</name>
</gene>
<proteinExistence type="predicted"/>
<evidence type="ECO:0008006" key="4">
    <source>
        <dbReference type="Google" id="ProtNLM"/>
    </source>
</evidence>
<reference evidence="2" key="1">
    <citation type="thesis" date="2020" institute="ProQuest LLC" country="789 East Eisenhower Parkway, Ann Arbor, MI, USA">
        <title>Comparative Genomics and Chromosome Evolution.</title>
        <authorList>
            <person name="Mudd A.B."/>
        </authorList>
    </citation>
    <scope>NUCLEOTIDE SEQUENCE</scope>
    <source>
        <strain evidence="2">237g6f4</strain>
        <tissue evidence="2">Blood</tissue>
    </source>
</reference>
<accession>A0AAV7BI83</accession>
<sequence length="599" mass="68623">MSAIKEHLSEKKKKTFFCKVCQVACLNRDGIYSHYKDEEHIEMEDAYYGGRYGKYFYSCLQDYILCPLRKEPLIGLQYIIQLYPEVDIEDAFRCSLCKVIGPLYFIMKHIESFKHRKNYLSIAYKNLFPLYSKKQKFYERNLAVRKHSIKVEQEEKTLIVNDSKSCSSRIGVKSDFQKYNIRRQEKLEEYKKKRSAYETQKNNILQYMETLVIASQEEAELVQNLTEELEVAINVYSLCTKPKYEKYTKRGREQSPEGDEERSSRHSGSNSEAKILNIKQEPQELPTACPDREKLRFSDTLSESSEAKWRIPNVNSDIFKEVQAKRLRKHSTDVAKWESLFANHRPEMSPSIFTWSPSLNIKEESPSEENKEYETPSEGKKEHIRRASLEALSTFTLFSQGQEHGSASSETVSALRSPGFMFYTGNIFQNKSPGHKLKQSGDIDQELPCSSNSLCDEADTTVDTVVKHTESDQNKDKIIQDSQVKASYKHSSDVNANVAQASKLDHICHASSECSDVKVCEGKNLDTKAEGQDADPGVTGRMHASRRQLSPEVLQLLKGKDMSSIVHILKTLSPFYPALQELDLEVFAEVLSKTEAVTE</sequence>
<name>A0AAV7BI83_ENGPU</name>
<evidence type="ECO:0000313" key="2">
    <source>
        <dbReference type="EMBL" id="KAG8572092.1"/>
    </source>
</evidence>
<feature type="region of interest" description="Disordered" evidence="1">
    <location>
        <begin position="247"/>
        <end position="288"/>
    </location>
</feature>
<dbReference type="Proteomes" id="UP000824782">
    <property type="component" value="Unassembled WGS sequence"/>
</dbReference>
<keyword evidence="3" id="KW-1185">Reference proteome</keyword>
<evidence type="ECO:0000256" key="1">
    <source>
        <dbReference type="SAM" id="MobiDB-lite"/>
    </source>
</evidence>
<evidence type="ECO:0000313" key="3">
    <source>
        <dbReference type="Proteomes" id="UP000824782"/>
    </source>
</evidence>
<protein>
    <recommendedName>
        <fullName evidence="4">C2H2-type domain-containing protein</fullName>
    </recommendedName>
</protein>
<comment type="caution">
    <text evidence="2">The sequence shown here is derived from an EMBL/GenBank/DDBJ whole genome shotgun (WGS) entry which is preliminary data.</text>
</comment>
<dbReference type="EMBL" id="WNYA01000005">
    <property type="protein sequence ID" value="KAG8572092.1"/>
    <property type="molecule type" value="Genomic_DNA"/>
</dbReference>
<dbReference type="AlphaFoldDB" id="A0AAV7BI83"/>
<feature type="region of interest" description="Disordered" evidence="1">
    <location>
        <begin position="361"/>
        <end position="382"/>
    </location>
</feature>
<organism evidence="2 3">
    <name type="scientific">Engystomops pustulosus</name>
    <name type="common">Tungara frog</name>
    <name type="synonym">Physalaemus pustulosus</name>
    <dbReference type="NCBI Taxonomy" id="76066"/>
    <lineage>
        <taxon>Eukaryota</taxon>
        <taxon>Metazoa</taxon>
        <taxon>Chordata</taxon>
        <taxon>Craniata</taxon>
        <taxon>Vertebrata</taxon>
        <taxon>Euteleostomi</taxon>
        <taxon>Amphibia</taxon>
        <taxon>Batrachia</taxon>
        <taxon>Anura</taxon>
        <taxon>Neobatrachia</taxon>
        <taxon>Hyloidea</taxon>
        <taxon>Leptodactylidae</taxon>
        <taxon>Leiuperinae</taxon>
        <taxon>Engystomops</taxon>
    </lineage>
</organism>